<name>A0ABY7NLA3_9SPHN</name>
<dbReference type="PANTHER" id="PTHR30204">
    <property type="entry name" value="REDOX-CYCLING DRUG-SENSING TRANSCRIPTIONAL ACTIVATOR SOXR"/>
    <property type="match status" value="1"/>
</dbReference>
<dbReference type="PROSITE" id="PS50937">
    <property type="entry name" value="HTH_MERR_2"/>
    <property type="match status" value="1"/>
</dbReference>
<evidence type="ECO:0000256" key="2">
    <source>
        <dbReference type="ARBA" id="ARBA00023015"/>
    </source>
</evidence>
<protein>
    <submittedName>
        <fullName evidence="6">MerR family transcriptional regulator</fullName>
    </submittedName>
</protein>
<dbReference type="SUPFAM" id="SSF46955">
    <property type="entry name" value="Putative DNA-binding domain"/>
    <property type="match status" value="1"/>
</dbReference>
<evidence type="ECO:0000256" key="3">
    <source>
        <dbReference type="ARBA" id="ARBA00023125"/>
    </source>
</evidence>
<dbReference type="SMART" id="SM00422">
    <property type="entry name" value="HTH_MERR"/>
    <property type="match status" value="1"/>
</dbReference>
<proteinExistence type="predicted"/>
<accession>A0ABY7NLA3</accession>
<evidence type="ECO:0000259" key="5">
    <source>
        <dbReference type="PROSITE" id="PS50937"/>
    </source>
</evidence>
<dbReference type="InterPro" id="IPR009061">
    <property type="entry name" value="DNA-bd_dom_put_sf"/>
</dbReference>
<dbReference type="PANTHER" id="PTHR30204:SF69">
    <property type="entry name" value="MERR-FAMILY TRANSCRIPTIONAL REGULATOR"/>
    <property type="match status" value="1"/>
</dbReference>
<keyword evidence="4" id="KW-0804">Transcription</keyword>
<dbReference type="Proteomes" id="UP001210865">
    <property type="component" value="Chromosome"/>
</dbReference>
<keyword evidence="2" id="KW-0805">Transcription regulation</keyword>
<gene>
    <name evidence="6" type="ORF">PBT88_19660</name>
</gene>
<sequence>MLIGEFSRRTALSAATIRFYVRKGLIAPETGRLGGSNPYARFTERDVQIAAMIRFGQSLGMSLKDIASVNDEMQAEGLSRERAVELMDEQLEIMKRKTQDLATMTDYLQAKRDWIADGQTGDEPRLAARLLCSL</sequence>
<evidence type="ECO:0000256" key="1">
    <source>
        <dbReference type="ARBA" id="ARBA00022491"/>
    </source>
</evidence>
<keyword evidence="7" id="KW-1185">Reference proteome</keyword>
<dbReference type="Pfam" id="PF13411">
    <property type="entry name" value="MerR_1"/>
    <property type="match status" value="1"/>
</dbReference>
<dbReference type="RefSeq" id="WP_270076979.1">
    <property type="nucleotide sequence ID" value="NZ_CP115174.1"/>
</dbReference>
<dbReference type="CDD" id="cd00592">
    <property type="entry name" value="HTH_MerR-like"/>
    <property type="match status" value="1"/>
</dbReference>
<dbReference type="InterPro" id="IPR047057">
    <property type="entry name" value="MerR_fam"/>
</dbReference>
<dbReference type="InterPro" id="IPR000551">
    <property type="entry name" value="MerR-type_HTH_dom"/>
</dbReference>
<feature type="domain" description="HTH merR-type" evidence="5">
    <location>
        <begin position="1"/>
        <end position="72"/>
    </location>
</feature>
<keyword evidence="1" id="KW-0678">Repressor</keyword>
<keyword evidence="3" id="KW-0238">DNA-binding</keyword>
<evidence type="ECO:0000313" key="6">
    <source>
        <dbReference type="EMBL" id="WBO22332.1"/>
    </source>
</evidence>
<dbReference type="Gene3D" id="1.10.1660.10">
    <property type="match status" value="1"/>
</dbReference>
<dbReference type="EMBL" id="CP115174">
    <property type="protein sequence ID" value="WBO22332.1"/>
    <property type="molecule type" value="Genomic_DNA"/>
</dbReference>
<organism evidence="6 7">
    <name type="scientific">Sphingomonas abietis</name>
    <dbReference type="NCBI Taxonomy" id="3012344"/>
    <lineage>
        <taxon>Bacteria</taxon>
        <taxon>Pseudomonadati</taxon>
        <taxon>Pseudomonadota</taxon>
        <taxon>Alphaproteobacteria</taxon>
        <taxon>Sphingomonadales</taxon>
        <taxon>Sphingomonadaceae</taxon>
        <taxon>Sphingomonas</taxon>
    </lineage>
</organism>
<reference evidence="6 7" key="1">
    <citation type="submission" date="2022-12" db="EMBL/GenBank/DDBJ databases">
        <title>Sphingomonas abieness sp. nov., an endophytic bacterium isolated from Abies koreana.</title>
        <authorList>
            <person name="Jiang L."/>
            <person name="Lee J."/>
        </authorList>
    </citation>
    <scope>NUCLEOTIDE SEQUENCE [LARGE SCALE GENOMIC DNA]</scope>
    <source>
        <strain evidence="7">PAMB 00755</strain>
    </source>
</reference>
<evidence type="ECO:0000256" key="4">
    <source>
        <dbReference type="ARBA" id="ARBA00023163"/>
    </source>
</evidence>
<evidence type="ECO:0000313" key="7">
    <source>
        <dbReference type="Proteomes" id="UP001210865"/>
    </source>
</evidence>